<evidence type="ECO:0000313" key="1">
    <source>
        <dbReference type="EMBL" id="CAD8188096.1"/>
    </source>
</evidence>
<dbReference type="Proteomes" id="UP000683925">
    <property type="component" value="Unassembled WGS sequence"/>
</dbReference>
<evidence type="ECO:0000313" key="2">
    <source>
        <dbReference type="Proteomes" id="UP000683925"/>
    </source>
</evidence>
<reference evidence="1" key="1">
    <citation type="submission" date="2021-01" db="EMBL/GenBank/DDBJ databases">
        <authorList>
            <consortium name="Genoscope - CEA"/>
            <person name="William W."/>
        </authorList>
    </citation>
    <scope>NUCLEOTIDE SEQUENCE</scope>
</reference>
<dbReference type="AlphaFoldDB" id="A0A8S1WQW2"/>
<proteinExistence type="predicted"/>
<name>A0A8S1WQW2_PAROT</name>
<keyword evidence="2" id="KW-1185">Reference proteome</keyword>
<gene>
    <name evidence="1" type="ORF">POCTA_138.1.T0920020</name>
</gene>
<dbReference type="EMBL" id="CAJJDP010000091">
    <property type="protein sequence ID" value="CAD8188096.1"/>
    <property type="molecule type" value="Genomic_DNA"/>
</dbReference>
<organism evidence="1 2">
    <name type="scientific">Paramecium octaurelia</name>
    <dbReference type="NCBI Taxonomy" id="43137"/>
    <lineage>
        <taxon>Eukaryota</taxon>
        <taxon>Sar</taxon>
        <taxon>Alveolata</taxon>
        <taxon>Ciliophora</taxon>
        <taxon>Intramacronucleata</taxon>
        <taxon>Oligohymenophorea</taxon>
        <taxon>Peniculida</taxon>
        <taxon>Parameciidae</taxon>
        <taxon>Paramecium</taxon>
    </lineage>
</organism>
<protein>
    <submittedName>
        <fullName evidence="1">Uncharacterized protein</fullName>
    </submittedName>
</protein>
<comment type="caution">
    <text evidence="1">The sequence shown here is derived from an EMBL/GenBank/DDBJ whole genome shotgun (WGS) entry which is preliminary data.</text>
</comment>
<sequence length="472" mass="56074">MLAQNHKLFYFYGMKCRFESVNQIIIDSQRSLKKVVKHEQLSVSYKDDIYDSKRNRLKIKFTFLMRNFVSLNYYIILPTYTLESQKQIFRNIVFVNLKSSSKLSLLYRSKQKSLSFVQEISIFRSKASLGTWFNPIITIKIPELTQNARHCEQVKSFIFKQPINYHNIQNLNQQNIIQWPCYYVQLLQKLSQDYLYYRDSENAQHIHLNSLYKYRRKQGCKQQTLKSEGDFRQSHEENPNYKLIWELSILQVAHSSIIYRIFLAELKQNLLGGISAQVIETLTALITRQISSMMMLQGSHYIILSNLNLAFKFPCNILFTHLQVIIVHHLATVLETFQLKFQQFQYQSNQSYQKGYQIPALLLIAEQKIFIEVKLNDKITISIIKITVVENYKQYNIHNNYYEVKSNVARMPLRFQKVLDLIFRSLKVDTVQEIQIVQNVEVKQEKAQIVEVQQFLKSHQQVQKEKDFQRSK</sequence>
<accession>A0A8S1WQW2</accession>